<evidence type="ECO:0000313" key="2">
    <source>
        <dbReference type="Proteomes" id="UP001228581"/>
    </source>
</evidence>
<evidence type="ECO:0000313" key="1">
    <source>
        <dbReference type="EMBL" id="MDJ1498996.1"/>
    </source>
</evidence>
<comment type="caution">
    <text evidence="1">The sequence shown here is derived from an EMBL/GenBank/DDBJ whole genome shotgun (WGS) entry which is preliminary data.</text>
</comment>
<reference evidence="1 2" key="1">
    <citation type="submission" date="2023-05" db="EMBL/GenBank/DDBJ databases">
        <authorList>
            <person name="Zhang X."/>
        </authorList>
    </citation>
    <scope>NUCLEOTIDE SEQUENCE [LARGE SCALE GENOMIC DNA]</scope>
    <source>
        <strain evidence="1 2">DM2B3-1</strain>
    </source>
</reference>
<accession>A0ABT7CZR8</accession>
<keyword evidence="2" id="KW-1185">Reference proteome</keyword>
<feature type="non-terminal residue" evidence="1">
    <location>
        <position position="210"/>
    </location>
</feature>
<name>A0ABT7CZR8_9BACT</name>
<gene>
    <name evidence="1" type="ORF">QNI19_39115</name>
</gene>
<dbReference type="EMBL" id="JASJOT010000102">
    <property type="protein sequence ID" value="MDJ1498996.1"/>
    <property type="molecule type" value="Genomic_DNA"/>
</dbReference>
<dbReference type="Proteomes" id="UP001228581">
    <property type="component" value="Unassembled WGS sequence"/>
</dbReference>
<proteinExistence type="predicted"/>
<sequence length="210" mass="24015">AIVDTSATVYNLKVEHFDAYLVGQQGMVVSTICPVLQDLQTQLNVEFKFLKESPFKNLTDLEAKLTDIKNLFTQKADVFTTFDNLTNVQKESFLRSLLINNGNVTPDVNRLRNHINEITPDHIRVWALLDQNNKYPHVKTDFVFLNTNKEKQTLAQLEVAMDVNKRLEEAKKLEVDFPAIAAFLREAANSSLYRGKLLKSIQNLYKNKGD</sequence>
<organism evidence="1 2">
    <name type="scientific">Xanthocytophaga flava</name>
    <dbReference type="NCBI Taxonomy" id="3048013"/>
    <lineage>
        <taxon>Bacteria</taxon>
        <taxon>Pseudomonadati</taxon>
        <taxon>Bacteroidota</taxon>
        <taxon>Cytophagia</taxon>
        <taxon>Cytophagales</taxon>
        <taxon>Rhodocytophagaceae</taxon>
        <taxon>Xanthocytophaga</taxon>
    </lineage>
</organism>
<dbReference type="RefSeq" id="WP_314006101.1">
    <property type="nucleotide sequence ID" value="NZ_JASJOT010000102.1"/>
</dbReference>
<protein>
    <recommendedName>
        <fullName evidence="3">PIN domain-containing protein</fullName>
    </recommendedName>
</protein>
<feature type="non-terminal residue" evidence="1">
    <location>
        <position position="1"/>
    </location>
</feature>
<evidence type="ECO:0008006" key="3">
    <source>
        <dbReference type="Google" id="ProtNLM"/>
    </source>
</evidence>